<evidence type="ECO:0000313" key="7">
    <source>
        <dbReference type="Proteomes" id="UP000244855"/>
    </source>
</evidence>
<dbReference type="GO" id="GO:0043386">
    <property type="term" value="P:mycotoxin biosynthetic process"/>
    <property type="evidence" value="ECO:0007669"/>
    <property type="project" value="UniProtKB-ARBA"/>
</dbReference>
<dbReference type="PROSITE" id="PS00723">
    <property type="entry name" value="POLYPRENYL_SYNTHASE_1"/>
    <property type="match status" value="1"/>
</dbReference>
<evidence type="ECO:0000256" key="2">
    <source>
        <dbReference type="ARBA" id="ARBA00022679"/>
    </source>
</evidence>
<dbReference type="GO" id="GO:0046165">
    <property type="term" value="P:alcohol biosynthetic process"/>
    <property type="evidence" value="ECO:0007669"/>
    <property type="project" value="UniProtKB-ARBA"/>
</dbReference>
<keyword evidence="2 5" id="KW-0808">Transferase</keyword>
<dbReference type="Gene3D" id="1.10.600.10">
    <property type="entry name" value="Farnesyl Diphosphate Synthase"/>
    <property type="match status" value="1"/>
</dbReference>
<dbReference type="SUPFAM" id="SSF48576">
    <property type="entry name" value="Terpenoid synthases"/>
    <property type="match status" value="1"/>
</dbReference>
<sequence length="298" mass="33862">VIQAPARYVGSLPGKKIRDRAANALNVWLQVNDDDINQIRQVISTLHNASLILDDVEDGSIFRRGKPATHMVFGMPQAINSAGYQINKAMMDLLSLDNHTRVKDITEEMDRLYIGQGYDLYWTFNIKPPTVEDYINMVDYKTGALFNMLVRLMRARTQSTSPVVPDLNHLVVLLGRYFQIRDDYMNLTSLEYTDQKGFCEDLDEGKFSLALIHALENAVEADYNILQHLMAQRHVYNGMSLAQKHLVLDLLKATGSLEYTVATLRKISREIDVEVDSIESVTGIENRSLRTLLDLLKV</sequence>
<evidence type="ECO:0000256" key="4">
    <source>
        <dbReference type="ARBA" id="ARBA00022842"/>
    </source>
</evidence>
<dbReference type="InterPro" id="IPR033749">
    <property type="entry name" value="Polyprenyl_synt_CS"/>
</dbReference>
<dbReference type="GO" id="GO:0046872">
    <property type="term" value="F:metal ion binding"/>
    <property type="evidence" value="ECO:0007669"/>
    <property type="project" value="UniProtKB-KW"/>
</dbReference>
<dbReference type="EMBL" id="KZ805670">
    <property type="protein sequence ID" value="PVH92542.1"/>
    <property type="molecule type" value="Genomic_DNA"/>
</dbReference>
<dbReference type="GO" id="GO:0004311">
    <property type="term" value="F:geranylgeranyl diphosphate synthase activity"/>
    <property type="evidence" value="ECO:0007669"/>
    <property type="project" value="UniProtKB-EC"/>
</dbReference>
<dbReference type="PANTHER" id="PTHR12001">
    <property type="entry name" value="GERANYLGERANYL PYROPHOSPHATE SYNTHASE"/>
    <property type="match status" value="1"/>
</dbReference>
<keyword evidence="4" id="KW-0460">Magnesium</keyword>
<dbReference type="InterPro" id="IPR000092">
    <property type="entry name" value="Polyprenyl_synt"/>
</dbReference>
<name>A0A2V1D3F4_9PLEO</name>
<evidence type="ECO:0000256" key="1">
    <source>
        <dbReference type="ARBA" id="ARBA00012382"/>
    </source>
</evidence>
<gene>
    <name evidence="6" type="ORF">DM02DRAFT_543401</name>
</gene>
<accession>A0A2V1D3F4</accession>
<dbReference type="EC" id="2.5.1.29" evidence="1"/>
<dbReference type="PROSITE" id="PS00444">
    <property type="entry name" value="POLYPRENYL_SYNTHASE_2"/>
    <property type="match status" value="1"/>
</dbReference>
<evidence type="ECO:0000256" key="5">
    <source>
        <dbReference type="RuleBase" id="RU004466"/>
    </source>
</evidence>
<evidence type="ECO:0000256" key="3">
    <source>
        <dbReference type="ARBA" id="ARBA00022723"/>
    </source>
</evidence>
<dbReference type="SFLD" id="SFLDS00005">
    <property type="entry name" value="Isoprenoid_Synthase_Type_I"/>
    <property type="match status" value="1"/>
</dbReference>
<protein>
    <recommendedName>
        <fullName evidence="1">geranylgeranyl diphosphate synthase</fullName>
        <ecNumber evidence="1">2.5.1.29</ecNumber>
    </recommendedName>
</protein>
<dbReference type="GO" id="GO:0008299">
    <property type="term" value="P:isoprenoid biosynthetic process"/>
    <property type="evidence" value="ECO:0007669"/>
    <property type="project" value="InterPro"/>
</dbReference>
<keyword evidence="7" id="KW-1185">Reference proteome</keyword>
<feature type="non-terminal residue" evidence="6">
    <location>
        <position position="1"/>
    </location>
</feature>
<dbReference type="Proteomes" id="UP000244855">
    <property type="component" value="Unassembled WGS sequence"/>
</dbReference>
<organism evidence="6 7">
    <name type="scientific">Periconia macrospinosa</name>
    <dbReference type="NCBI Taxonomy" id="97972"/>
    <lineage>
        <taxon>Eukaryota</taxon>
        <taxon>Fungi</taxon>
        <taxon>Dikarya</taxon>
        <taxon>Ascomycota</taxon>
        <taxon>Pezizomycotina</taxon>
        <taxon>Dothideomycetes</taxon>
        <taxon>Pleosporomycetidae</taxon>
        <taxon>Pleosporales</taxon>
        <taxon>Massarineae</taxon>
        <taxon>Periconiaceae</taxon>
        <taxon>Periconia</taxon>
    </lineage>
</organism>
<evidence type="ECO:0000313" key="6">
    <source>
        <dbReference type="EMBL" id="PVH92542.1"/>
    </source>
</evidence>
<dbReference type="Pfam" id="PF00348">
    <property type="entry name" value="polyprenyl_synt"/>
    <property type="match status" value="1"/>
</dbReference>
<comment type="similarity">
    <text evidence="5">Belongs to the FPP/GGPP synthase family.</text>
</comment>
<keyword evidence="3" id="KW-0479">Metal-binding</keyword>
<dbReference type="STRING" id="97972.A0A2V1D3F4"/>
<dbReference type="InterPro" id="IPR008949">
    <property type="entry name" value="Isoprenoid_synthase_dom_sf"/>
</dbReference>
<dbReference type="PANTHER" id="PTHR12001:SF72">
    <property type="entry name" value="THIJ_PFPI FAMILY PROTEIN (AFU_ORTHOLOGUE AFUA_3G01210)-RELATED"/>
    <property type="match status" value="1"/>
</dbReference>
<reference evidence="6 7" key="1">
    <citation type="journal article" date="2018" name="Sci. Rep.">
        <title>Comparative genomics provides insights into the lifestyle and reveals functional heterogeneity of dark septate endophytic fungi.</title>
        <authorList>
            <person name="Knapp D.G."/>
            <person name="Nemeth J.B."/>
            <person name="Barry K."/>
            <person name="Hainaut M."/>
            <person name="Henrissat B."/>
            <person name="Johnson J."/>
            <person name="Kuo A."/>
            <person name="Lim J.H.P."/>
            <person name="Lipzen A."/>
            <person name="Nolan M."/>
            <person name="Ohm R.A."/>
            <person name="Tamas L."/>
            <person name="Grigoriev I.V."/>
            <person name="Spatafora J.W."/>
            <person name="Nagy L.G."/>
            <person name="Kovacs G.M."/>
        </authorList>
    </citation>
    <scope>NUCLEOTIDE SEQUENCE [LARGE SCALE GENOMIC DNA]</scope>
    <source>
        <strain evidence="6 7">DSE2036</strain>
    </source>
</reference>
<proteinExistence type="inferred from homology"/>
<dbReference type="OrthoDB" id="6921389at2759"/>
<dbReference type="AlphaFoldDB" id="A0A2V1D3F4"/>